<sequence>MRIEFSPDIISLLEKANFYKSQTLTKINPDNYGFTNQYNNWFGKSDTNHKNRPIMLSEADAKYVWKKSMLTSNNLSIIPWSSTEKSGIWQIEISQQLLENFINNYIKNISIKLDNKSIVYNSNNELSVPFDNDTILSKDWELKITIEIAQKIIERIGNKIRWEPVPIPSFTTDSAKYIDIPEFSEKYRYQVWL</sequence>
<dbReference type="KEGG" id="skn:SKUN_001052"/>
<gene>
    <name evidence="1" type="ORF">SKUN_001052</name>
</gene>
<dbReference type="EMBL" id="CP010899">
    <property type="protein sequence ID" value="ALA97938.1"/>
    <property type="molecule type" value="Genomic_DNA"/>
</dbReference>
<dbReference type="AlphaFoldDB" id="A0A0K2JHN4"/>
<protein>
    <submittedName>
        <fullName evidence="1">Uncharacterized protein</fullName>
    </submittedName>
</protein>
<dbReference type="OrthoDB" id="391368at2"/>
<accession>A0A0K2JHN4</accession>
<reference evidence="1 2" key="1">
    <citation type="journal article" date="2015" name="Genome Announc.">
        <title>Complete Genome Sequence of Spiroplasma kunkelii Strain CR2-3x, Causal Agent of Corn Stunt Disease in Zea mays L.</title>
        <authorList>
            <person name="Davis R.E."/>
            <person name="Shao J."/>
            <person name="Dally E.L."/>
            <person name="Zhao Y."/>
            <person name="Gasparich G.E."/>
            <person name="Gaynor B.J."/>
            <person name="Athey J.C."/>
            <person name="Harrison N.A."/>
            <person name="Donofrio N."/>
        </authorList>
    </citation>
    <scope>NUCLEOTIDE SEQUENCE [LARGE SCALE GENOMIC DNA]</scope>
    <source>
        <strain evidence="1 2">CR2-3x</strain>
    </source>
</reference>
<dbReference type="RefSeq" id="WP_053391090.1">
    <property type="nucleotide sequence ID" value="NZ_CP010899.1"/>
</dbReference>
<dbReference type="Proteomes" id="UP000062963">
    <property type="component" value="Chromosome"/>
</dbReference>
<organism evidence="1 2">
    <name type="scientific">Spiroplasma kunkelii CR2-3x</name>
    <dbReference type="NCBI Taxonomy" id="273035"/>
    <lineage>
        <taxon>Bacteria</taxon>
        <taxon>Bacillati</taxon>
        <taxon>Mycoplasmatota</taxon>
        <taxon>Mollicutes</taxon>
        <taxon>Entomoplasmatales</taxon>
        <taxon>Spiroplasmataceae</taxon>
        <taxon>Spiroplasma</taxon>
    </lineage>
</organism>
<dbReference type="PATRIC" id="fig|273035.7.peg.1298"/>
<evidence type="ECO:0000313" key="2">
    <source>
        <dbReference type="Proteomes" id="UP000062963"/>
    </source>
</evidence>
<proteinExistence type="predicted"/>
<evidence type="ECO:0000313" key="1">
    <source>
        <dbReference type="EMBL" id="ALA97938.1"/>
    </source>
</evidence>
<keyword evidence="2" id="KW-1185">Reference proteome</keyword>
<name>A0A0K2JHN4_SPIKU</name>